<evidence type="ECO:0000313" key="7">
    <source>
        <dbReference type="EMBL" id="PHQ36295.1"/>
    </source>
</evidence>
<evidence type="ECO:0000256" key="6">
    <source>
        <dbReference type="SAM" id="Phobius"/>
    </source>
</evidence>
<accession>A0A2G1WB82</accession>
<dbReference type="Proteomes" id="UP000225740">
    <property type="component" value="Unassembled WGS sequence"/>
</dbReference>
<dbReference type="PANTHER" id="PTHR30386:SF26">
    <property type="entry name" value="TRANSPORT PROTEIN COMB"/>
    <property type="match status" value="1"/>
</dbReference>
<keyword evidence="8" id="KW-1185">Reference proteome</keyword>
<name>A0A2G1WB82_9BACT</name>
<dbReference type="GeneID" id="90607868"/>
<dbReference type="EMBL" id="NIZW01000003">
    <property type="protein sequence ID" value="PHQ36295.1"/>
    <property type="molecule type" value="Genomic_DNA"/>
</dbReference>
<evidence type="ECO:0000256" key="2">
    <source>
        <dbReference type="ARBA" id="ARBA00022692"/>
    </source>
</evidence>
<protein>
    <submittedName>
        <fullName evidence="7">Alkaline protease</fullName>
    </submittedName>
</protein>
<evidence type="ECO:0000313" key="8">
    <source>
        <dbReference type="Proteomes" id="UP000225740"/>
    </source>
</evidence>
<evidence type="ECO:0000256" key="5">
    <source>
        <dbReference type="SAM" id="MobiDB-lite"/>
    </source>
</evidence>
<dbReference type="Gene3D" id="2.40.50.100">
    <property type="match status" value="1"/>
</dbReference>
<dbReference type="InterPro" id="IPR050739">
    <property type="entry name" value="MFP"/>
</dbReference>
<evidence type="ECO:0000256" key="3">
    <source>
        <dbReference type="ARBA" id="ARBA00022989"/>
    </source>
</evidence>
<organism evidence="7 8">
    <name type="scientific">Rhodopirellula bahusiensis</name>
    <dbReference type="NCBI Taxonomy" id="2014065"/>
    <lineage>
        <taxon>Bacteria</taxon>
        <taxon>Pseudomonadati</taxon>
        <taxon>Planctomycetota</taxon>
        <taxon>Planctomycetia</taxon>
        <taxon>Pirellulales</taxon>
        <taxon>Pirellulaceae</taxon>
        <taxon>Rhodopirellula</taxon>
    </lineage>
</organism>
<dbReference type="RefSeq" id="WP_099259922.1">
    <property type="nucleotide sequence ID" value="NZ_NIZW01000003.1"/>
</dbReference>
<dbReference type="PANTHER" id="PTHR30386">
    <property type="entry name" value="MEMBRANE FUSION SUBUNIT OF EMRAB-TOLC MULTIDRUG EFFLUX PUMP"/>
    <property type="match status" value="1"/>
</dbReference>
<comment type="caution">
    <text evidence="7">The sequence shown here is derived from an EMBL/GenBank/DDBJ whole genome shotgun (WGS) entry which is preliminary data.</text>
</comment>
<dbReference type="Gene3D" id="2.40.30.170">
    <property type="match status" value="1"/>
</dbReference>
<keyword evidence="2 6" id="KW-0812">Transmembrane</keyword>
<sequence>MTATIPSQTVVSTDELTPYQLCHHIVAHTRADRALWFARRQNQWVPMGSSVQSEIAVDSPVARDWSSILSHIHESTETSTDTVFQNQLDRYRETSGAQTILILPLRAKEATGATSFLVLETFDSSAQQVDSADLQADWESISHTLAPKLQRAVDQIQTSPPRLKRQSSRAIWAVVFAVVVLILWVVQVPLRLPVEGSLEPIHQQRLFAPTAARVVTVHVEDGQQVEQGTLLIELRSDELDLQTQMVAGNLATAKAELAGRRTIRSDRSTPSGSSNSSTDSSGLQSSTNELVLRERIRSYEKQLELLHSVQASMSIRSTVQGQVRRWDEEETLVGRDVFQGQWLFDVVDSSAGMIADVELAEQHVGHVLQAQSESQPLTCRLRLRAQPDVSWTGEVQQIASAVHPNAEQQPVVQLSATVPSTLEGITDQPMGSTVVGDVEAGRRSLAYVLFRPFFDSLREIW</sequence>
<dbReference type="OrthoDB" id="248877at2"/>
<dbReference type="Gene3D" id="1.10.287.470">
    <property type="entry name" value="Helix hairpin bin"/>
    <property type="match status" value="1"/>
</dbReference>
<feature type="transmembrane region" description="Helical" evidence="6">
    <location>
        <begin position="170"/>
        <end position="190"/>
    </location>
</feature>
<gene>
    <name evidence="7" type="ORF">CEE69_06515</name>
</gene>
<evidence type="ECO:0000256" key="4">
    <source>
        <dbReference type="ARBA" id="ARBA00023136"/>
    </source>
</evidence>
<feature type="compositionally biased region" description="Low complexity" evidence="5">
    <location>
        <begin position="268"/>
        <end position="286"/>
    </location>
</feature>
<dbReference type="GO" id="GO:0016020">
    <property type="term" value="C:membrane"/>
    <property type="evidence" value="ECO:0007669"/>
    <property type="project" value="UniProtKB-SubCell"/>
</dbReference>
<evidence type="ECO:0000256" key="1">
    <source>
        <dbReference type="ARBA" id="ARBA00004167"/>
    </source>
</evidence>
<reference evidence="7 8" key="1">
    <citation type="submission" date="2017-06" db="EMBL/GenBank/DDBJ databases">
        <title>Description of Rhodopirellula bahusiensis sp. nov.</title>
        <authorList>
            <person name="Kizina J."/>
            <person name="Harder J."/>
        </authorList>
    </citation>
    <scope>NUCLEOTIDE SEQUENCE [LARGE SCALE GENOMIC DNA]</scope>
    <source>
        <strain evidence="7 8">SWK21</strain>
    </source>
</reference>
<proteinExistence type="predicted"/>
<feature type="region of interest" description="Disordered" evidence="5">
    <location>
        <begin position="259"/>
        <end position="287"/>
    </location>
</feature>
<comment type="subcellular location">
    <subcellularLocation>
        <location evidence="1">Membrane</location>
        <topology evidence="1">Single-pass membrane protein</topology>
    </subcellularLocation>
</comment>
<dbReference type="GO" id="GO:0008233">
    <property type="term" value="F:peptidase activity"/>
    <property type="evidence" value="ECO:0007669"/>
    <property type="project" value="UniProtKB-KW"/>
</dbReference>
<dbReference type="GO" id="GO:0006508">
    <property type="term" value="P:proteolysis"/>
    <property type="evidence" value="ECO:0007669"/>
    <property type="project" value="UniProtKB-KW"/>
</dbReference>
<keyword evidence="4 6" id="KW-0472">Membrane</keyword>
<keyword evidence="7" id="KW-0378">Hydrolase</keyword>
<dbReference type="AlphaFoldDB" id="A0A2G1WB82"/>
<keyword evidence="3 6" id="KW-1133">Transmembrane helix</keyword>
<keyword evidence="7" id="KW-0645">Protease</keyword>